<evidence type="ECO:0000256" key="4">
    <source>
        <dbReference type="ARBA" id="ARBA00011245"/>
    </source>
</evidence>
<evidence type="ECO:0000256" key="9">
    <source>
        <dbReference type="ARBA" id="ARBA00031828"/>
    </source>
</evidence>
<evidence type="ECO:0000256" key="7">
    <source>
        <dbReference type="ARBA" id="ARBA00022801"/>
    </source>
</evidence>
<proteinExistence type="inferred from homology"/>
<dbReference type="GO" id="GO:0016787">
    <property type="term" value="F:hydrolase activity"/>
    <property type="evidence" value="ECO:0007669"/>
    <property type="project" value="UniProtKB-KW"/>
</dbReference>
<dbReference type="InterPro" id="IPR004446">
    <property type="entry name" value="Heptose_bisP_phosphatase"/>
</dbReference>
<keyword evidence="6" id="KW-0479">Metal-binding</keyword>
<evidence type="ECO:0000313" key="11">
    <source>
        <dbReference type="Proteomes" id="UP001302274"/>
    </source>
</evidence>
<comment type="caution">
    <text evidence="10">The sequence shown here is derived from an EMBL/GenBank/DDBJ whole genome shotgun (WGS) entry which is preliminary data.</text>
</comment>
<dbReference type="PANTHER" id="PTHR42891:SF1">
    <property type="entry name" value="D-GLYCERO-BETA-D-MANNO-HEPTOSE-1,7-BISPHOSPHATE 7-PHOSPHATASE"/>
    <property type="match status" value="1"/>
</dbReference>
<evidence type="ECO:0000256" key="3">
    <source>
        <dbReference type="ARBA" id="ARBA00005628"/>
    </source>
</evidence>
<evidence type="ECO:0000256" key="1">
    <source>
        <dbReference type="ARBA" id="ARBA00001946"/>
    </source>
</evidence>
<dbReference type="Gene3D" id="3.40.50.1000">
    <property type="entry name" value="HAD superfamily/HAD-like"/>
    <property type="match status" value="1"/>
</dbReference>
<dbReference type="NCBIfam" id="TIGR01656">
    <property type="entry name" value="Histidinol-ppas"/>
    <property type="match status" value="1"/>
</dbReference>
<keyword evidence="5" id="KW-0963">Cytoplasm</keyword>
<evidence type="ECO:0000256" key="6">
    <source>
        <dbReference type="ARBA" id="ARBA00022723"/>
    </source>
</evidence>
<dbReference type="NCBIfam" id="TIGR01662">
    <property type="entry name" value="HAD-SF-IIIA"/>
    <property type="match status" value="1"/>
</dbReference>
<dbReference type="InterPro" id="IPR036412">
    <property type="entry name" value="HAD-like_sf"/>
</dbReference>
<accession>A0ABU5VYI7</accession>
<comment type="subunit">
    <text evidence="4">Monomer.</text>
</comment>
<comment type="similarity">
    <text evidence="3">Belongs to the GmhB family.</text>
</comment>
<dbReference type="EMBL" id="JAYGJQ010000003">
    <property type="protein sequence ID" value="MEA9358135.1"/>
    <property type="molecule type" value="Genomic_DNA"/>
</dbReference>
<dbReference type="RefSeq" id="WP_323578415.1">
    <property type="nucleotide sequence ID" value="NZ_JAYGJQ010000003.1"/>
</dbReference>
<dbReference type="InterPro" id="IPR023214">
    <property type="entry name" value="HAD_sf"/>
</dbReference>
<dbReference type="InterPro" id="IPR006549">
    <property type="entry name" value="HAD-SF_hydro_IIIA"/>
</dbReference>
<dbReference type="SUPFAM" id="SSF56784">
    <property type="entry name" value="HAD-like"/>
    <property type="match status" value="1"/>
</dbReference>
<protein>
    <recommendedName>
        <fullName evidence="9">D,D-heptose 1,7-bisphosphate phosphatase</fullName>
    </recommendedName>
</protein>
<reference evidence="10 11" key="1">
    <citation type="submission" date="2023-11" db="EMBL/GenBank/DDBJ databases">
        <title>A Novel Polar Bacteriovorax (B. antarcticus) Isolated from the Biocrust in Antarctica.</title>
        <authorList>
            <person name="Mun W."/>
            <person name="Choi S.Y."/>
            <person name="Mitchell R.J."/>
        </authorList>
    </citation>
    <scope>NUCLEOTIDE SEQUENCE [LARGE SCALE GENOMIC DNA]</scope>
    <source>
        <strain evidence="10 11">PP10</strain>
    </source>
</reference>
<dbReference type="PANTHER" id="PTHR42891">
    <property type="entry name" value="D-GLYCERO-BETA-D-MANNO-HEPTOSE-1,7-BISPHOSPHATE 7-PHOSPHATASE"/>
    <property type="match status" value="1"/>
</dbReference>
<dbReference type="InterPro" id="IPR006543">
    <property type="entry name" value="Histidinol-phos"/>
</dbReference>
<dbReference type="Pfam" id="PF08645">
    <property type="entry name" value="PNK3P"/>
    <property type="match status" value="1"/>
</dbReference>
<sequence length="175" mass="20548">MNKALFLDRDGILNLDKGYVYKWDDLVWMEEIFEIIKMANDRGYKVIILTNQSGIHRGMYTREDVHLLHKQMEEHLTKKGLHIDDWFYCAEMDSIDRKPRPGMLLSAQKKHNIDLEKSFMVGDKATDIFETDGSFKRPMTFLIRGNYDLTHPDIGSGVKVFENHAEVLEELKKRL</sequence>
<dbReference type="Proteomes" id="UP001302274">
    <property type="component" value="Unassembled WGS sequence"/>
</dbReference>
<name>A0ABU5VYI7_9BACT</name>
<comment type="subcellular location">
    <subcellularLocation>
        <location evidence="2">Cytoplasm</location>
    </subcellularLocation>
</comment>
<comment type="cofactor">
    <cofactor evidence="1">
        <name>Mg(2+)</name>
        <dbReference type="ChEBI" id="CHEBI:18420"/>
    </cofactor>
</comment>
<keyword evidence="8" id="KW-0119">Carbohydrate metabolism</keyword>
<evidence type="ECO:0000256" key="2">
    <source>
        <dbReference type="ARBA" id="ARBA00004496"/>
    </source>
</evidence>
<keyword evidence="7 10" id="KW-0378">Hydrolase</keyword>
<evidence type="ECO:0000256" key="5">
    <source>
        <dbReference type="ARBA" id="ARBA00022490"/>
    </source>
</evidence>
<dbReference type="CDD" id="cd07503">
    <property type="entry name" value="HAD_HisB-N"/>
    <property type="match status" value="1"/>
</dbReference>
<organism evidence="10 11">
    <name type="scientific">Bacteriovorax antarcticus</name>
    <dbReference type="NCBI Taxonomy" id="3088717"/>
    <lineage>
        <taxon>Bacteria</taxon>
        <taxon>Pseudomonadati</taxon>
        <taxon>Bdellovibrionota</taxon>
        <taxon>Bacteriovoracia</taxon>
        <taxon>Bacteriovoracales</taxon>
        <taxon>Bacteriovoracaceae</taxon>
        <taxon>Bacteriovorax</taxon>
    </lineage>
</organism>
<dbReference type="InterPro" id="IPR013954">
    <property type="entry name" value="PNK3P"/>
</dbReference>
<evidence type="ECO:0000256" key="8">
    <source>
        <dbReference type="ARBA" id="ARBA00023277"/>
    </source>
</evidence>
<gene>
    <name evidence="10" type="ORF">SHI21_18015</name>
</gene>
<keyword evidence="11" id="KW-1185">Reference proteome</keyword>
<evidence type="ECO:0000313" key="10">
    <source>
        <dbReference type="EMBL" id="MEA9358135.1"/>
    </source>
</evidence>